<keyword evidence="6" id="KW-0496">Mitochondrion</keyword>
<comment type="subcellular location">
    <subcellularLocation>
        <location evidence="1">Mitochondrion</location>
    </subcellularLocation>
</comment>
<dbReference type="GeneID" id="59237791"/>
<dbReference type="GO" id="GO:0035243">
    <property type="term" value="F:protein-arginine omega-N symmetric methyltransferase activity"/>
    <property type="evidence" value="ECO:0007669"/>
    <property type="project" value="UniProtKB-EC"/>
</dbReference>
<organism evidence="8 9">
    <name type="scientific">Zygotorulaspora mrakii</name>
    <name type="common">Zygosaccharomyces mrakii</name>
    <dbReference type="NCBI Taxonomy" id="42260"/>
    <lineage>
        <taxon>Eukaryota</taxon>
        <taxon>Fungi</taxon>
        <taxon>Dikarya</taxon>
        <taxon>Ascomycota</taxon>
        <taxon>Saccharomycotina</taxon>
        <taxon>Saccharomycetes</taxon>
        <taxon>Saccharomycetales</taxon>
        <taxon>Saccharomycetaceae</taxon>
        <taxon>Zygotorulaspora</taxon>
    </lineage>
</organism>
<evidence type="ECO:0000256" key="7">
    <source>
        <dbReference type="ARBA" id="ARBA00048612"/>
    </source>
</evidence>
<dbReference type="AlphaFoldDB" id="A0A7H9B6A0"/>
<dbReference type="InterPro" id="IPR003788">
    <property type="entry name" value="NDUFAF7"/>
</dbReference>
<evidence type="ECO:0000256" key="6">
    <source>
        <dbReference type="ARBA" id="ARBA00023128"/>
    </source>
</evidence>
<evidence type="ECO:0000256" key="5">
    <source>
        <dbReference type="ARBA" id="ARBA00022679"/>
    </source>
</evidence>
<evidence type="ECO:0000256" key="1">
    <source>
        <dbReference type="ARBA" id="ARBA00004173"/>
    </source>
</evidence>
<dbReference type="RefSeq" id="XP_037145758.1">
    <property type="nucleotide sequence ID" value="XM_037289863.1"/>
</dbReference>
<comment type="catalytic activity">
    <reaction evidence="7">
        <text>L-arginyl-[protein] + 2 S-adenosyl-L-methionine = N(omega),N(omega)'-dimethyl-L-arginyl-[protein] + 2 S-adenosyl-L-homocysteine + 2 H(+)</text>
        <dbReference type="Rhea" id="RHEA:48108"/>
        <dbReference type="Rhea" id="RHEA-COMP:10532"/>
        <dbReference type="Rhea" id="RHEA-COMP:11992"/>
        <dbReference type="ChEBI" id="CHEBI:15378"/>
        <dbReference type="ChEBI" id="CHEBI:29965"/>
        <dbReference type="ChEBI" id="CHEBI:57856"/>
        <dbReference type="ChEBI" id="CHEBI:59789"/>
        <dbReference type="ChEBI" id="CHEBI:88221"/>
        <dbReference type="EC" id="2.1.1.320"/>
    </reaction>
</comment>
<dbReference type="Proteomes" id="UP000509704">
    <property type="component" value="Chromosome 6"/>
</dbReference>
<evidence type="ECO:0000256" key="3">
    <source>
        <dbReference type="ARBA" id="ARBA00011935"/>
    </source>
</evidence>
<keyword evidence="4" id="KW-0489">Methyltransferase</keyword>
<evidence type="ECO:0000313" key="8">
    <source>
        <dbReference type="EMBL" id="QLG74033.1"/>
    </source>
</evidence>
<dbReference type="GO" id="GO:0005739">
    <property type="term" value="C:mitochondrion"/>
    <property type="evidence" value="ECO:0007669"/>
    <property type="project" value="UniProtKB-SubCell"/>
</dbReference>
<evidence type="ECO:0000313" key="9">
    <source>
        <dbReference type="Proteomes" id="UP000509704"/>
    </source>
</evidence>
<dbReference type="GO" id="GO:0032259">
    <property type="term" value="P:methylation"/>
    <property type="evidence" value="ECO:0007669"/>
    <property type="project" value="UniProtKB-KW"/>
</dbReference>
<dbReference type="EMBL" id="CP058609">
    <property type="protein sequence ID" value="QLG74033.1"/>
    <property type="molecule type" value="Genomic_DNA"/>
</dbReference>
<keyword evidence="9" id="KW-1185">Reference proteome</keyword>
<reference evidence="8 9" key="1">
    <citation type="submission" date="2020-07" db="EMBL/GenBank/DDBJ databases">
        <title>The yeast mating-type switching endonuclease HO is a domesticated member of an unorthodox homing genetic element family.</title>
        <authorList>
            <person name="Coughlan A.Y."/>
            <person name="Lombardi L."/>
            <person name="Braun-Galleani S."/>
            <person name="Martos A.R."/>
            <person name="Galeote V."/>
            <person name="Bigey F."/>
            <person name="Dequin S."/>
            <person name="Byrne K.P."/>
            <person name="Wolfe K.H."/>
        </authorList>
    </citation>
    <scope>NUCLEOTIDE SEQUENCE [LARGE SCALE GENOMIC DNA]</scope>
    <source>
        <strain evidence="8 9">NRRL Y-6702</strain>
    </source>
</reference>
<protein>
    <recommendedName>
        <fullName evidence="3">type II protein arginine methyltransferase</fullName>
        <ecNumber evidence="3">2.1.1.320</ecNumber>
    </recommendedName>
</protein>
<sequence length="411" mass="47898">MTQVLQRYLFQRIAVRNKSTHPVKIGIEELRFKKKTQAITNGSIALRDYYEWHKLSDIMVSETFFTHRGKCGGLGRSPSSQNDLLLYDPIMTHCIAKWLLVNYKLNSYPYHDLNIVNIYADLRQSLQIAKTMMTYFKAVLSDTMFERIRFIMVPLYDHKHAQVEKIRQEIPGEIELITDDAIFLSQGQDGIGQASPLVIEDPVSIIMLNDVMKNLSHDVIKYSYEKNKWEQGYLEFDSHGNKRLEFQDSVDFWCKFAIENTLEDQIPSRQNPNQTVYIPTRLAQLFEMIRKFAPQHRFFAVDEPQRWNPSVTSMLRLLLGYNPIRGSKVMKQRQGIELEDPVFMPDFTQVQQMYMNINGMGKISEINDLGEFVDKWVNLGNDYKNANITMDQLVSQLKMINESTLATIHSN</sequence>
<proteinExistence type="inferred from homology"/>
<comment type="similarity">
    <text evidence="2">Belongs to the NDUFAF7 family.</text>
</comment>
<accession>A0A7H9B6A0</accession>
<dbReference type="OrthoDB" id="17415at2759"/>
<dbReference type="EC" id="2.1.1.320" evidence="3"/>
<dbReference type="KEGG" id="zmk:HG535_0F05450"/>
<dbReference type="Pfam" id="PF02636">
    <property type="entry name" value="Methyltransf_28"/>
    <property type="match status" value="1"/>
</dbReference>
<keyword evidence="5" id="KW-0808">Transferase</keyword>
<evidence type="ECO:0000256" key="4">
    <source>
        <dbReference type="ARBA" id="ARBA00022603"/>
    </source>
</evidence>
<evidence type="ECO:0000256" key="2">
    <source>
        <dbReference type="ARBA" id="ARBA00005891"/>
    </source>
</evidence>
<name>A0A7H9B6A0_ZYGMR</name>
<gene>
    <name evidence="8" type="ORF">HG535_0F05450</name>
</gene>